<dbReference type="Proteomes" id="UP000053664">
    <property type="component" value="Unassembled WGS sequence"/>
</dbReference>
<dbReference type="eggNOG" id="KOG0626">
    <property type="taxonomic scope" value="Eukaryota"/>
</dbReference>
<dbReference type="InterPro" id="IPR033132">
    <property type="entry name" value="GH_1_N_CS"/>
</dbReference>
<dbReference type="InterPro" id="IPR017853">
    <property type="entry name" value="GH"/>
</dbReference>
<comment type="similarity">
    <text evidence="1">Belongs to the glycosyl hydrolase 1 family.</text>
</comment>
<gene>
    <name evidence="4" type="ORF">PFL1_06098</name>
</gene>
<feature type="signal peptide" evidence="3">
    <location>
        <begin position="1"/>
        <end position="25"/>
    </location>
</feature>
<dbReference type="InterPro" id="IPR001360">
    <property type="entry name" value="Glyco_hydro_1"/>
</dbReference>
<feature type="region of interest" description="Disordered" evidence="2">
    <location>
        <begin position="56"/>
        <end position="79"/>
    </location>
</feature>
<protein>
    <recommendedName>
        <fullName evidence="6">Beta-glucosidase</fullName>
    </recommendedName>
</protein>
<dbReference type="PRINTS" id="PR00131">
    <property type="entry name" value="GLHYDRLASE1"/>
</dbReference>
<dbReference type="Pfam" id="PF00232">
    <property type="entry name" value="Glyco_hydro_1"/>
    <property type="match status" value="1"/>
</dbReference>
<dbReference type="EMBL" id="KE361645">
    <property type="protein sequence ID" value="EPQ26450.1"/>
    <property type="molecule type" value="Genomic_DNA"/>
</dbReference>
<evidence type="ECO:0000313" key="4">
    <source>
        <dbReference type="EMBL" id="EPQ26450.1"/>
    </source>
</evidence>
<dbReference type="RefSeq" id="XP_007881827.1">
    <property type="nucleotide sequence ID" value="XM_007883636.1"/>
</dbReference>
<evidence type="ECO:0000256" key="2">
    <source>
        <dbReference type="SAM" id="MobiDB-lite"/>
    </source>
</evidence>
<evidence type="ECO:0000256" key="3">
    <source>
        <dbReference type="SAM" id="SignalP"/>
    </source>
</evidence>
<dbReference type="PANTHER" id="PTHR10353">
    <property type="entry name" value="GLYCOSYL HYDROLASE"/>
    <property type="match status" value="1"/>
</dbReference>
<dbReference type="KEGG" id="pfp:PFL1_06098"/>
<name>A0A061H3J1_9BASI</name>
<feature type="compositionally biased region" description="Basic and acidic residues" evidence="2">
    <location>
        <begin position="56"/>
        <end position="65"/>
    </location>
</feature>
<evidence type="ECO:0000313" key="5">
    <source>
        <dbReference type="Proteomes" id="UP000053664"/>
    </source>
</evidence>
<proteinExistence type="inferred from homology"/>
<dbReference type="PROSITE" id="PS00653">
    <property type="entry name" value="GLYCOSYL_HYDROL_F1_2"/>
    <property type="match status" value="1"/>
</dbReference>
<dbReference type="HOGENOM" id="CLU_001859_1_3_1"/>
<dbReference type="Gene3D" id="3.20.20.80">
    <property type="entry name" value="Glycosidases"/>
    <property type="match status" value="1"/>
</dbReference>
<dbReference type="PANTHER" id="PTHR10353:SF53">
    <property type="entry name" value="BETA-1,4-GLUCOSIDASE (EUROFUNG)"/>
    <property type="match status" value="1"/>
</dbReference>
<dbReference type="GO" id="GO:0005975">
    <property type="term" value="P:carbohydrate metabolic process"/>
    <property type="evidence" value="ECO:0007669"/>
    <property type="project" value="InterPro"/>
</dbReference>
<evidence type="ECO:0008006" key="6">
    <source>
        <dbReference type="Google" id="ProtNLM"/>
    </source>
</evidence>
<feature type="chain" id="PRO_5001599428" description="Beta-glucosidase" evidence="3">
    <location>
        <begin position="26"/>
        <end position="645"/>
    </location>
</feature>
<dbReference type="AlphaFoldDB" id="A0A061H3J1"/>
<dbReference type="SUPFAM" id="SSF51445">
    <property type="entry name" value="(Trans)glycosidases"/>
    <property type="match status" value="1"/>
</dbReference>
<keyword evidence="3" id="KW-0732">Signal</keyword>
<accession>A0A061H3J1</accession>
<sequence length="645" mass="72409">MSPPPRHQGFAWVALLSLVATAILAATTASAFPTNFDASADDVLAARAAVEPAALWERDDSDSKHGQHGGSSSGKYAQFKKPDYSKRGLDKLWALLEDARPVEKAHVTTVQPRPSQDDIAVPPSPSNLLGLSDASQWPVTDPAVNKARKYKLPKDFKYGVASAAFQVEGAAKADGKGPSQWDFCGHVTKGCIANNQTGDVTDNHYYKFKEDMARIVKMGVDSYSFSFAWSRILPFGNGPVNQPGLEHYDEVIDEAIDQGLEPVGTLYHWDFPLSLEFQYGSWRDERMVDDFVHYAATVLRRYGDRVRTWFTFNEPNNVCGPYLSGFPLNTTYDGELDGAQAYFHCARNLLRAHGKVYRLYEEMQRNGTLPKGQMSMKNDNSIALPHRPGNAEDIRAAKRHDAVLLGLWSDPVYSTGEWPAILRETIPTSILPDLTDEDRKLIRGTADFYAIDLYSVRVARATRAPGGLAACERNSSHPDWPQCVSSLPPDYQTISTDDTKVGGWPLGEQADAKAPWLYNSAGLVRNFLRQIKETWSGDMKIYLSEVGFAEPHENDKQYLEQIRLDSARTRYALDQLDEYVLAIHEDGANLGGVFFWSIMDNLEWNLGLNTRFGLQYVNYTSPGLDREYKQSFLRIRDYMKQNREQ</sequence>
<evidence type="ECO:0000256" key="1">
    <source>
        <dbReference type="RuleBase" id="RU003690"/>
    </source>
</evidence>
<dbReference type="GO" id="GO:0008422">
    <property type="term" value="F:beta-glucosidase activity"/>
    <property type="evidence" value="ECO:0007669"/>
    <property type="project" value="TreeGrafter"/>
</dbReference>
<reference evidence="4 5" key="1">
    <citation type="journal article" date="2013" name="Plant Cell">
        <title>The transition from a phytopathogenic smut ancestor to an anamorphic biocontrol agent deciphered by comparative whole-genome analysis.</title>
        <authorList>
            <person name="Lefebvre F."/>
            <person name="Joly D.L."/>
            <person name="Labbe C."/>
            <person name="Teichmann B."/>
            <person name="Linning R."/>
            <person name="Belzile F."/>
            <person name="Bakkeren G."/>
            <person name="Belanger R.R."/>
        </authorList>
    </citation>
    <scope>NUCLEOTIDE SEQUENCE [LARGE SCALE GENOMIC DNA]</scope>
    <source>
        <strain evidence="4 5">PF-1</strain>
    </source>
</reference>
<dbReference type="GeneID" id="19320178"/>
<dbReference type="OrthoDB" id="65569at2759"/>
<organism evidence="4 5">
    <name type="scientific">Pseudozyma flocculosa PF-1</name>
    <dbReference type="NCBI Taxonomy" id="1277687"/>
    <lineage>
        <taxon>Eukaryota</taxon>
        <taxon>Fungi</taxon>
        <taxon>Dikarya</taxon>
        <taxon>Basidiomycota</taxon>
        <taxon>Ustilaginomycotina</taxon>
        <taxon>Ustilaginomycetes</taxon>
        <taxon>Ustilaginales</taxon>
        <taxon>Ustilaginaceae</taxon>
        <taxon>Pseudozyma</taxon>
    </lineage>
</organism>